<dbReference type="InterPro" id="IPR045098">
    <property type="entry name" value="Fyv10_fam"/>
</dbReference>
<dbReference type="Proteomes" id="UP000827284">
    <property type="component" value="Unassembled WGS sequence"/>
</dbReference>
<dbReference type="Gene3D" id="3.30.40.10">
    <property type="entry name" value="Zinc/RING finger domain, C3HC4 (zinc finger)"/>
    <property type="match status" value="1"/>
</dbReference>
<feature type="zinc finger region" description="RING-Gid-type" evidence="10">
    <location>
        <begin position="319"/>
        <end position="363"/>
    </location>
</feature>
<dbReference type="PROSITE" id="PS50089">
    <property type="entry name" value="ZF_RING_2"/>
    <property type="match status" value="1"/>
</dbReference>
<dbReference type="SMART" id="SM00757">
    <property type="entry name" value="CRA"/>
    <property type="match status" value="1"/>
</dbReference>
<dbReference type="SUPFAM" id="SSF57850">
    <property type="entry name" value="RING/U-box"/>
    <property type="match status" value="1"/>
</dbReference>
<dbReference type="SMART" id="SM00184">
    <property type="entry name" value="RING"/>
    <property type="match status" value="1"/>
</dbReference>
<evidence type="ECO:0000256" key="2">
    <source>
        <dbReference type="ARBA" id="ARBA00022490"/>
    </source>
</evidence>
<keyword evidence="2" id="KW-0963">Cytoplasm</keyword>
<dbReference type="GO" id="GO:0008270">
    <property type="term" value="F:zinc ion binding"/>
    <property type="evidence" value="ECO:0007669"/>
    <property type="project" value="UniProtKB-KW"/>
</dbReference>
<dbReference type="OrthoDB" id="1933281at2759"/>
<dbReference type="PANTHER" id="PTHR12170:SF3">
    <property type="entry name" value="GH10162P"/>
    <property type="match status" value="1"/>
</dbReference>
<dbReference type="GO" id="GO:0043161">
    <property type="term" value="P:proteasome-mediated ubiquitin-dependent protein catabolic process"/>
    <property type="evidence" value="ECO:0007669"/>
    <property type="project" value="InterPro"/>
</dbReference>
<keyword evidence="3" id="KW-0479">Metal-binding</keyword>
<keyword evidence="15" id="KW-1185">Reference proteome</keyword>
<evidence type="ECO:0000313" key="15">
    <source>
        <dbReference type="Proteomes" id="UP000827284"/>
    </source>
</evidence>
<feature type="domain" description="RING-Gid-type" evidence="13">
    <location>
        <begin position="319"/>
        <end position="363"/>
    </location>
</feature>
<dbReference type="InterPro" id="IPR013144">
    <property type="entry name" value="CRA_dom"/>
</dbReference>
<evidence type="ECO:0000256" key="6">
    <source>
        <dbReference type="ARBA" id="ARBA00061136"/>
    </source>
</evidence>
<dbReference type="AlphaFoldDB" id="A0A9P3H282"/>
<protein>
    <recommendedName>
        <fullName evidence="8">GID complex catalytic subunit 2</fullName>
    </recommendedName>
    <alternativeName>
        <fullName evidence="7">Glucose-induced degradation protein 2</fullName>
    </alternativeName>
</protein>
<dbReference type="FunFam" id="3.30.40.10:FF:000143">
    <property type="entry name" value="Regulator of gluconeogenesis Rmd5"/>
    <property type="match status" value="1"/>
</dbReference>
<dbReference type="InterPro" id="IPR006595">
    <property type="entry name" value="CTLH_C"/>
</dbReference>
<dbReference type="InterPro" id="IPR037683">
    <property type="entry name" value="Rmd5_dRing"/>
</dbReference>
<accession>A0A9P3H282</accession>
<dbReference type="Pfam" id="PF13445">
    <property type="entry name" value="zf-RING_UBOX"/>
    <property type="match status" value="1"/>
</dbReference>
<evidence type="ECO:0000259" key="12">
    <source>
        <dbReference type="PROSITE" id="PS50897"/>
    </source>
</evidence>
<comment type="similarity">
    <text evidence="6">Belongs to the RMD5/GID2 family.</text>
</comment>
<gene>
    <name evidence="14" type="ORF">EMPS_01043</name>
</gene>
<reference evidence="14" key="1">
    <citation type="submission" date="2021-11" db="EMBL/GenBank/DDBJ databases">
        <authorList>
            <person name="Herlambang A."/>
            <person name="Guo Y."/>
            <person name="Takashima Y."/>
            <person name="Nishizawa T."/>
        </authorList>
    </citation>
    <scope>NUCLEOTIDE SEQUENCE</scope>
    <source>
        <strain evidence="14">E1425</strain>
    </source>
</reference>
<reference evidence="14" key="2">
    <citation type="journal article" date="2022" name="Microbiol. Resour. Announc.">
        <title>Whole-Genome Sequence of Entomortierella parvispora E1425, a Mucoromycotan Fungus Associated with Burkholderiaceae-Related Endosymbiotic Bacteria.</title>
        <authorList>
            <person name="Herlambang A."/>
            <person name="Guo Y."/>
            <person name="Takashima Y."/>
            <person name="Narisawa K."/>
            <person name="Ohta H."/>
            <person name="Nishizawa T."/>
        </authorList>
    </citation>
    <scope>NUCLEOTIDE SEQUENCE</scope>
    <source>
        <strain evidence="14">E1425</strain>
    </source>
</reference>
<evidence type="ECO:0000256" key="9">
    <source>
        <dbReference type="PROSITE-ProRule" id="PRU00175"/>
    </source>
</evidence>
<feature type="domain" description="RING-type" evidence="11">
    <location>
        <begin position="319"/>
        <end position="363"/>
    </location>
</feature>
<dbReference type="InterPro" id="IPR024964">
    <property type="entry name" value="CTLH/CRA"/>
</dbReference>
<keyword evidence="5" id="KW-0862">Zinc</keyword>
<dbReference type="GO" id="GO:0005737">
    <property type="term" value="C:cytoplasm"/>
    <property type="evidence" value="ECO:0007669"/>
    <property type="project" value="UniProtKB-SubCell"/>
</dbReference>
<keyword evidence="4 9" id="KW-0863">Zinc-finger</keyword>
<comment type="subcellular location">
    <subcellularLocation>
        <location evidence="1">Cytoplasm</location>
    </subcellularLocation>
</comment>
<proteinExistence type="inferred from homology"/>
<dbReference type="InterPro" id="IPR027370">
    <property type="entry name" value="Znf-RING_euk"/>
</dbReference>
<evidence type="ECO:0000256" key="8">
    <source>
        <dbReference type="ARBA" id="ARBA00080744"/>
    </source>
</evidence>
<dbReference type="InterPro" id="IPR001841">
    <property type="entry name" value="Znf_RING"/>
</dbReference>
<evidence type="ECO:0000259" key="11">
    <source>
        <dbReference type="PROSITE" id="PS50089"/>
    </source>
</evidence>
<dbReference type="InterPro" id="IPR013083">
    <property type="entry name" value="Znf_RING/FYVE/PHD"/>
</dbReference>
<organism evidence="14 15">
    <name type="scientific">Entomortierella parvispora</name>
    <dbReference type="NCBI Taxonomy" id="205924"/>
    <lineage>
        <taxon>Eukaryota</taxon>
        <taxon>Fungi</taxon>
        <taxon>Fungi incertae sedis</taxon>
        <taxon>Mucoromycota</taxon>
        <taxon>Mortierellomycotina</taxon>
        <taxon>Mortierellomycetes</taxon>
        <taxon>Mortierellales</taxon>
        <taxon>Mortierellaceae</taxon>
        <taxon>Entomortierella</taxon>
    </lineage>
</organism>
<evidence type="ECO:0000256" key="5">
    <source>
        <dbReference type="ARBA" id="ARBA00022833"/>
    </source>
</evidence>
<dbReference type="EMBL" id="BQFW01000002">
    <property type="protein sequence ID" value="GJJ68697.1"/>
    <property type="molecule type" value="Genomic_DNA"/>
</dbReference>
<dbReference type="PANTHER" id="PTHR12170">
    <property type="entry name" value="MACROPHAGE ERYTHROBLAST ATTACHER-RELATED"/>
    <property type="match status" value="1"/>
</dbReference>
<name>A0A9P3H282_9FUNG</name>
<dbReference type="GO" id="GO:0061630">
    <property type="term" value="F:ubiquitin protein ligase activity"/>
    <property type="evidence" value="ECO:0007669"/>
    <property type="project" value="InterPro"/>
</dbReference>
<keyword evidence="14" id="KW-0808">Transferase</keyword>
<sequence>MESFIKDYDKIIKKQRKLETNDPLDRLIAIVNEAKDKIRADPTTVSKSLEGLTGSIASVSSDISDEYKDLQSSITKYSKAVDKKFTADMMAAINPHAFDNKENILKTTIATHFIRQGNFEIGDLFAKEAGLTVPDSMRHQFMEMFDIVAALKVNNLEPALKWATKHRSGLEKRSSTLEFKLHRQRYLQLLETNETQAAITYARQNFAYFGTRHTQEILRLMCCIIYMRHIKTSPYADLFAPNANADIQHTFTRDFCSLIGLSCDSPLYVSVTVGTQAMPTMIKMATIMKAKKTEWSQQSELPVEINLTDDTKFHSIFTCPVSKEQATEENPPMMMTCGHVICKESLQKLSRNSTTHRFKCPYCPSESTASNAKNVYF</sequence>
<evidence type="ECO:0000256" key="4">
    <source>
        <dbReference type="ARBA" id="ARBA00022771"/>
    </source>
</evidence>
<dbReference type="InterPro" id="IPR044063">
    <property type="entry name" value="ZF_RING_GID"/>
</dbReference>
<dbReference type="GO" id="GO:0005634">
    <property type="term" value="C:nucleus"/>
    <property type="evidence" value="ECO:0007669"/>
    <property type="project" value="TreeGrafter"/>
</dbReference>
<evidence type="ECO:0000313" key="14">
    <source>
        <dbReference type="EMBL" id="GJJ68697.1"/>
    </source>
</evidence>
<evidence type="ECO:0000256" key="3">
    <source>
        <dbReference type="ARBA" id="ARBA00022723"/>
    </source>
</evidence>
<comment type="caution">
    <text evidence="14">The sequence shown here is derived from an EMBL/GenBank/DDBJ whole genome shotgun (WGS) entry which is preliminary data.</text>
</comment>
<feature type="domain" description="CTLH" evidence="12">
    <location>
        <begin position="140"/>
        <end position="197"/>
    </location>
</feature>
<dbReference type="PROSITE" id="PS51867">
    <property type="entry name" value="ZF_RING_GID"/>
    <property type="match status" value="1"/>
</dbReference>
<dbReference type="PROSITE" id="PS50897">
    <property type="entry name" value="CTLH"/>
    <property type="match status" value="1"/>
</dbReference>
<dbReference type="CDD" id="cd16652">
    <property type="entry name" value="dRING_Rmd5p-like"/>
    <property type="match status" value="1"/>
</dbReference>
<dbReference type="SMART" id="SM00668">
    <property type="entry name" value="CTLH"/>
    <property type="match status" value="1"/>
</dbReference>
<evidence type="ECO:0000256" key="10">
    <source>
        <dbReference type="PROSITE-ProRule" id="PRU01215"/>
    </source>
</evidence>
<dbReference type="GO" id="GO:0034657">
    <property type="term" value="C:GID complex"/>
    <property type="evidence" value="ECO:0007669"/>
    <property type="project" value="TreeGrafter"/>
</dbReference>
<evidence type="ECO:0000256" key="1">
    <source>
        <dbReference type="ARBA" id="ARBA00004496"/>
    </source>
</evidence>
<evidence type="ECO:0000259" key="13">
    <source>
        <dbReference type="PROSITE" id="PS51867"/>
    </source>
</evidence>
<evidence type="ECO:0000256" key="7">
    <source>
        <dbReference type="ARBA" id="ARBA00075398"/>
    </source>
</evidence>
<dbReference type="Pfam" id="PF10607">
    <property type="entry name" value="CTLH"/>
    <property type="match status" value="1"/>
</dbReference>